<evidence type="ECO:0000313" key="2">
    <source>
        <dbReference type="EMBL" id="CDW85172.1"/>
    </source>
</evidence>
<gene>
    <name evidence="2" type="primary">Contig534.g586</name>
    <name evidence="2" type="ORF">STYLEM_14244</name>
</gene>
<keyword evidence="1" id="KW-0472">Membrane</keyword>
<dbReference type="InParanoid" id="A0A078AV76"/>
<feature type="transmembrane region" description="Helical" evidence="1">
    <location>
        <begin position="16"/>
        <end position="41"/>
    </location>
</feature>
<proteinExistence type="predicted"/>
<dbReference type="OrthoDB" id="6260732at2759"/>
<accession>A0A078AV76</accession>
<reference evidence="2 3" key="1">
    <citation type="submission" date="2014-06" db="EMBL/GenBank/DDBJ databases">
        <authorList>
            <person name="Swart Estienne"/>
        </authorList>
    </citation>
    <scope>NUCLEOTIDE SEQUENCE [LARGE SCALE GENOMIC DNA]</scope>
    <source>
        <strain evidence="2 3">130c</strain>
    </source>
</reference>
<keyword evidence="3" id="KW-1185">Reference proteome</keyword>
<sequence length="486" mass="56212">MHPSIESYLKSASITLFKILICCLFISQTSIIQGVLIYLLFDQTIHWYLEKYLNIIKVQEGEDNIFYRANLMTVYHVITKTKIKDLNSIKMQIIRNTQGIPEMRSKLVKVFNNFYYIKLSDEEFEQHLDRAISQIPEDFENEQALIDYIANHQIRDLPRESIQYRVMVKQDFNSNQSAVVFAFYHGLTDGVGFLNLLCALQDEFDSKNLPFVRQRSLNESIRRYITCIFGIFIYLKNQPQKYQDSQLCQIVMSNKPKITISKDMRVDQLKQNICRRFGCSINDLLTAASIIAMRDYCLANNITDHSLFQGMIAVNQRPSVLKKQDIRLYNNLCASQYKINFANLLSSKSMNLSFDQQFKEALSLVKDQFYALKTQDTGLSEIIALKIIAYFLPDIVIEKMIDQSLIPVRKAWSNLNGSPKPLIIGDAYSDKMMFSSYADLIDNMIFNSLSHNGYLRMSLGTQYSNLDSKSFMVCFDTIIDKLSSSN</sequence>
<evidence type="ECO:0000256" key="1">
    <source>
        <dbReference type="SAM" id="Phobius"/>
    </source>
</evidence>
<protein>
    <recommendedName>
        <fullName evidence="4">O-acyltransferase WSD1 C-terminal domain-containing protein</fullName>
    </recommendedName>
</protein>
<evidence type="ECO:0000313" key="3">
    <source>
        <dbReference type="Proteomes" id="UP000039865"/>
    </source>
</evidence>
<dbReference type="AlphaFoldDB" id="A0A078AV76"/>
<dbReference type="Proteomes" id="UP000039865">
    <property type="component" value="Unassembled WGS sequence"/>
</dbReference>
<keyword evidence="1" id="KW-1133">Transmembrane helix</keyword>
<organism evidence="2 3">
    <name type="scientific">Stylonychia lemnae</name>
    <name type="common">Ciliate</name>
    <dbReference type="NCBI Taxonomy" id="5949"/>
    <lineage>
        <taxon>Eukaryota</taxon>
        <taxon>Sar</taxon>
        <taxon>Alveolata</taxon>
        <taxon>Ciliophora</taxon>
        <taxon>Intramacronucleata</taxon>
        <taxon>Spirotrichea</taxon>
        <taxon>Stichotrichia</taxon>
        <taxon>Sporadotrichida</taxon>
        <taxon>Oxytrichidae</taxon>
        <taxon>Stylonychinae</taxon>
        <taxon>Stylonychia</taxon>
    </lineage>
</organism>
<keyword evidence="1" id="KW-0812">Transmembrane</keyword>
<evidence type="ECO:0008006" key="4">
    <source>
        <dbReference type="Google" id="ProtNLM"/>
    </source>
</evidence>
<dbReference type="EMBL" id="CCKQ01013506">
    <property type="protein sequence ID" value="CDW85172.1"/>
    <property type="molecule type" value="Genomic_DNA"/>
</dbReference>
<name>A0A078AV76_STYLE</name>